<proteinExistence type="predicted"/>
<reference evidence="2 3" key="1">
    <citation type="journal article" date="2001" name="J. Bacteriol.">
        <title>Genome sequence and comparative analysis of the solvent-producing bacterium Clostridium acetobutylicum.</title>
        <authorList>
            <person name="Nolling J."/>
            <person name="Breton G."/>
            <person name="Omelchenko M.V."/>
            <person name="Makarova K.S."/>
            <person name="Zeng Q."/>
            <person name="Gibson R."/>
            <person name="Lee H.M."/>
            <person name="Dubois J."/>
            <person name="Qiu D."/>
            <person name="Hitti J."/>
            <person name="Wolf Y.I."/>
            <person name="Tatusov R.L."/>
            <person name="Sabathe F."/>
            <person name="Doucette-Stamm L."/>
            <person name="Soucaille P."/>
            <person name="Daly M.J."/>
            <person name="Bennett G.N."/>
            <person name="Koonin E.V."/>
            <person name="Smith D.R."/>
        </authorList>
    </citation>
    <scope>NUCLEOTIDE SEQUENCE [LARGE SCALE GENOMIC DNA]</scope>
    <source>
        <strain evidence="3">ATCC 824 / DSM 792 / JCM 1419 / LMG 5710 / VKM B-1787</strain>
    </source>
</reference>
<dbReference type="STRING" id="272562.CA_C1702"/>
<dbReference type="Proteomes" id="UP000000814">
    <property type="component" value="Chromosome"/>
</dbReference>
<keyword evidence="1" id="KW-1133">Transmembrane helix</keyword>
<dbReference type="PATRIC" id="fig|272562.8.peg.1905"/>
<evidence type="ECO:0000313" key="3">
    <source>
        <dbReference type="Proteomes" id="UP000000814"/>
    </source>
</evidence>
<keyword evidence="3" id="KW-1185">Reference proteome</keyword>
<keyword evidence="1" id="KW-0812">Transmembrane</keyword>
<protein>
    <recommendedName>
        <fullName evidence="4">Chemotaxis methyl-accepting receptor HlyB-like 4HB MCP domain-containing protein</fullName>
    </recommendedName>
</protein>
<accession>Q97IE6</accession>
<gene>
    <name evidence="2" type="ordered locus">CA_C1702</name>
</gene>
<feature type="transmembrane region" description="Helical" evidence="1">
    <location>
        <begin position="21"/>
        <end position="42"/>
    </location>
</feature>
<dbReference type="OrthoDB" id="597657at2"/>
<name>Q97IE6_CLOAB</name>
<dbReference type="PIR" id="A97110">
    <property type="entry name" value="A97110"/>
</dbReference>
<evidence type="ECO:0000256" key="1">
    <source>
        <dbReference type="SAM" id="Phobius"/>
    </source>
</evidence>
<dbReference type="RefSeq" id="WP_010965009.1">
    <property type="nucleotide sequence ID" value="NC_003030.1"/>
</dbReference>
<dbReference type="EMBL" id="AE001437">
    <property type="protein sequence ID" value="AAK79668.1"/>
    <property type="molecule type" value="Genomic_DNA"/>
</dbReference>
<dbReference type="HOGENOM" id="CLU_1977634_0_0_9"/>
<dbReference type="AlphaFoldDB" id="Q97IE6"/>
<evidence type="ECO:0008006" key="4">
    <source>
        <dbReference type="Google" id="ProtNLM"/>
    </source>
</evidence>
<sequence>MNFTLMKKMKKEKRVSIAYRIAFIVTGLIISIMAAADGIIYYEAYTNIYKINKSNMKVVSSEIYNNFKNLVSLQDNEAKNLSEDSYLRKIVTYNKNISTDEMSMLKNKLKGDSDKEVENIFFAGQL</sequence>
<organism evidence="2 3">
    <name type="scientific">Clostridium acetobutylicum (strain ATCC 824 / DSM 792 / JCM 1419 / IAM 19013 / LMG 5710 / NBRC 13948 / NRRL B-527 / VKM B-1787 / 2291 / W)</name>
    <dbReference type="NCBI Taxonomy" id="272562"/>
    <lineage>
        <taxon>Bacteria</taxon>
        <taxon>Bacillati</taxon>
        <taxon>Bacillota</taxon>
        <taxon>Clostridia</taxon>
        <taxon>Eubacteriales</taxon>
        <taxon>Clostridiaceae</taxon>
        <taxon>Clostridium</taxon>
    </lineage>
</organism>
<keyword evidence="1" id="KW-0472">Membrane</keyword>
<dbReference type="KEGG" id="cac:CA_C1702"/>
<dbReference type="GeneID" id="44998197"/>
<evidence type="ECO:0000313" key="2">
    <source>
        <dbReference type="EMBL" id="AAK79668.1"/>
    </source>
</evidence>